<dbReference type="PANTHER" id="PTHR37316:SF3">
    <property type="entry name" value="TEICHOIC ACID GLYCEROL-PHOSPHATE TRANSFERASE"/>
    <property type="match status" value="1"/>
</dbReference>
<protein>
    <submittedName>
        <fullName evidence="8">CDP-glycerol:poly(Glycerophosphate) glycerophosphotransferase</fullName>
    </submittedName>
</protein>
<dbReference type="Pfam" id="PF04464">
    <property type="entry name" value="Glyphos_transf"/>
    <property type="match status" value="1"/>
</dbReference>
<dbReference type="Gene3D" id="3.40.50.12580">
    <property type="match status" value="1"/>
</dbReference>
<dbReference type="Gene3D" id="3.40.50.11820">
    <property type="match status" value="1"/>
</dbReference>
<proteinExistence type="inferred from homology"/>
<dbReference type="EMBL" id="LC528600">
    <property type="protein sequence ID" value="BCB22636.1"/>
    <property type="molecule type" value="Genomic_DNA"/>
</dbReference>
<dbReference type="PANTHER" id="PTHR37316">
    <property type="entry name" value="TEICHOIC ACID GLYCEROL-PHOSPHATE PRIMASE"/>
    <property type="match status" value="1"/>
</dbReference>
<keyword evidence="3" id="KW-1003">Cell membrane</keyword>
<keyword evidence="4 8" id="KW-0808">Transferase</keyword>
<comment type="similarity">
    <text evidence="2">Belongs to the CDP-glycerol glycerophosphotransferase family.</text>
</comment>
<accession>A0A6S6I5U1</accession>
<dbReference type="GO" id="GO:0005886">
    <property type="term" value="C:plasma membrane"/>
    <property type="evidence" value="ECO:0007669"/>
    <property type="project" value="UniProtKB-SubCell"/>
</dbReference>
<evidence type="ECO:0000313" key="8">
    <source>
        <dbReference type="EMBL" id="BCB22636.1"/>
    </source>
</evidence>
<evidence type="ECO:0000256" key="6">
    <source>
        <dbReference type="ARBA" id="ARBA00023136"/>
    </source>
</evidence>
<dbReference type="InterPro" id="IPR051612">
    <property type="entry name" value="Teichoic_Acid_Biosynth"/>
</dbReference>
<evidence type="ECO:0000256" key="5">
    <source>
        <dbReference type="ARBA" id="ARBA00022944"/>
    </source>
</evidence>
<evidence type="ECO:0000256" key="4">
    <source>
        <dbReference type="ARBA" id="ARBA00022679"/>
    </source>
</evidence>
<keyword evidence="5" id="KW-0777">Teichoic acid biosynthesis</keyword>
<dbReference type="AlphaFoldDB" id="A0A6S6I5U1"/>
<comment type="subcellular location">
    <subcellularLocation>
        <location evidence="1">Cell membrane</location>
        <topology evidence="1">Peripheral membrane protein</topology>
    </subcellularLocation>
</comment>
<evidence type="ECO:0000256" key="7">
    <source>
        <dbReference type="SAM" id="Phobius"/>
    </source>
</evidence>
<evidence type="ECO:0000256" key="2">
    <source>
        <dbReference type="ARBA" id="ARBA00010488"/>
    </source>
</evidence>
<keyword evidence="6 7" id="KW-0472">Membrane</keyword>
<dbReference type="GO" id="GO:0019350">
    <property type="term" value="P:teichoic acid biosynthetic process"/>
    <property type="evidence" value="ECO:0007669"/>
    <property type="project" value="UniProtKB-KW"/>
</dbReference>
<evidence type="ECO:0000256" key="3">
    <source>
        <dbReference type="ARBA" id="ARBA00022475"/>
    </source>
</evidence>
<keyword evidence="7" id="KW-0812">Transmembrane</keyword>
<organism evidence="8">
    <name type="scientific">Erysipelothrix rhusiopathiae</name>
    <dbReference type="NCBI Taxonomy" id="1648"/>
    <lineage>
        <taxon>Bacteria</taxon>
        <taxon>Bacillati</taxon>
        <taxon>Bacillota</taxon>
        <taxon>Erysipelotrichia</taxon>
        <taxon>Erysipelotrichales</taxon>
        <taxon>Erysipelotrichaceae</taxon>
        <taxon>Erysipelothrix</taxon>
    </lineage>
</organism>
<evidence type="ECO:0000256" key="1">
    <source>
        <dbReference type="ARBA" id="ARBA00004202"/>
    </source>
</evidence>
<reference evidence="8" key="1">
    <citation type="submission" date="2020-02" db="EMBL/GenBank/DDBJ databases">
        <title>Development of a multiplex PCR-based assay for rapid serotyping of Erysipelothrix species.</title>
        <authorList>
            <person name="Shimoji Y."/>
            <person name="Shiraiwa K."/>
            <person name="Tominaga H."/>
            <person name="Nishikawa S."/>
            <person name="Eguchi M."/>
            <person name="Hikono H."/>
            <person name="Ogawa Y."/>
        </authorList>
    </citation>
    <scope>NUCLEOTIDE SEQUENCE</scope>
    <source>
        <strain evidence="8">Goda</strain>
    </source>
</reference>
<dbReference type="GO" id="GO:0047355">
    <property type="term" value="F:CDP-glycerol glycerophosphotransferase activity"/>
    <property type="evidence" value="ECO:0007669"/>
    <property type="project" value="InterPro"/>
</dbReference>
<name>A0A6S6I5U1_ERYRH</name>
<keyword evidence="7" id="KW-1133">Transmembrane helix</keyword>
<feature type="transmembrane region" description="Helical" evidence="7">
    <location>
        <begin position="96"/>
        <end position="113"/>
    </location>
</feature>
<sequence>MIVIMIKKTVQKMLNLFSKMIPIRKTIILESNPDFSDNTVVLFDEMLQDDKLMDYKFVWIVKNNSIPEKYLNKSNITFFQLNKSGFYNKVKNKIQLLYLFASASYVFFSHILYSPFEPKNGQEVIFLTHGFHFKKGNGRHFNPKKVTKVLTLSDLDNEVAKRTYDVKGHKLVQLGYSRNDLLFKQGGEIDKFLPKEVLNKEIIVWLPTFRRHSNGKTNDSKKRETESDLPLINSTDDLQALNSIVEKNNMLLIIKPHPAQNMDYFKINSLSSILVITNQELASYNCHLYDLLAVSSCLITDYSSVFIDYLLLNKPIIFTSDDIDNYNDNLGFTLEGYQDYMPGIMVEIASELFDTLETKSYESESFREMRIKVKNEVHKNINGQYSNGIINYFFARKE</sequence>
<dbReference type="SUPFAM" id="SSF53756">
    <property type="entry name" value="UDP-Glycosyltransferase/glycogen phosphorylase"/>
    <property type="match status" value="1"/>
</dbReference>
<dbReference type="InterPro" id="IPR007554">
    <property type="entry name" value="Glycerophosphate_synth"/>
</dbReference>
<dbReference type="InterPro" id="IPR043149">
    <property type="entry name" value="TagF_N"/>
</dbReference>
<dbReference type="InterPro" id="IPR043148">
    <property type="entry name" value="TagF_C"/>
</dbReference>